<dbReference type="Proteomes" id="UP001145021">
    <property type="component" value="Unassembled WGS sequence"/>
</dbReference>
<name>A0A9W8CKT3_9FUNG</name>
<dbReference type="PANTHER" id="PTHR16517:SF7">
    <property type="entry name" value="PROTEIN KING TUBBY"/>
    <property type="match status" value="1"/>
</dbReference>
<accession>A0A9W8CKT3</accession>
<dbReference type="AlphaFoldDB" id="A0A9W8CKT3"/>
<evidence type="ECO:0000313" key="4">
    <source>
        <dbReference type="Proteomes" id="UP001145021"/>
    </source>
</evidence>
<dbReference type="EMBL" id="JANBOH010000089">
    <property type="protein sequence ID" value="KAJ1645769.1"/>
    <property type="molecule type" value="Genomic_DNA"/>
</dbReference>
<dbReference type="SUPFAM" id="SSF54518">
    <property type="entry name" value="Tubby C-terminal domain-like"/>
    <property type="match status" value="1"/>
</dbReference>
<feature type="domain" description="Tubby C-terminal" evidence="2">
    <location>
        <begin position="101"/>
        <end position="266"/>
    </location>
</feature>
<evidence type="ECO:0000256" key="1">
    <source>
        <dbReference type="ARBA" id="ARBA00007129"/>
    </source>
</evidence>
<organism evidence="3 4">
    <name type="scientific">Coemansia asiatica</name>
    <dbReference type="NCBI Taxonomy" id="1052880"/>
    <lineage>
        <taxon>Eukaryota</taxon>
        <taxon>Fungi</taxon>
        <taxon>Fungi incertae sedis</taxon>
        <taxon>Zoopagomycota</taxon>
        <taxon>Kickxellomycotina</taxon>
        <taxon>Kickxellomycetes</taxon>
        <taxon>Kickxellales</taxon>
        <taxon>Kickxellaceae</taxon>
        <taxon>Coemansia</taxon>
    </lineage>
</organism>
<gene>
    <name evidence="3" type="ORF">LPJ64_002662</name>
</gene>
<comment type="similarity">
    <text evidence="1">Belongs to the TUB family.</text>
</comment>
<dbReference type="InterPro" id="IPR000007">
    <property type="entry name" value="Tubby_C"/>
</dbReference>
<evidence type="ECO:0000259" key="2">
    <source>
        <dbReference type="Pfam" id="PF01167"/>
    </source>
</evidence>
<proteinExistence type="inferred from homology"/>
<keyword evidence="4" id="KW-1185">Reference proteome</keyword>
<dbReference type="PANTHER" id="PTHR16517">
    <property type="entry name" value="TUBBY-RELATED"/>
    <property type="match status" value="1"/>
</dbReference>
<comment type="caution">
    <text evidence="3">The sequence shown here is derived from an EMBL/GenBank/DDBJ whole genome shotgun (WGS) entry which is preliminary data.</text>
</comment>
<protein>
    <recommendedName>
        <fullName evidence="2">Tubby C-terminal domain-containing protein</fullName>
    </recommendedName>
</protein>
<dbReference type="Gene3D" id="3.20.90.10">
    <property type="entry name" value="Tubby Protein, Chain A"/>
    <property type="match status" value="1"/>
</dbReference>
<dbReference type="Pfam" id="PF01167">
    <property type="entry name" value="Tub"/>
    <property type="match status" value="1"/>
</dbReference>
<dbReference type="PRINTS" id="PR01573">
    <property type="entry name" value="SUPERTUBBY"/>
</dbReference>
<reference evidence="3" key="1">
    <citation type="submission" date="2022-07" db="EMBL/GenBank/DDBJ databases">
        <title>Phylogenomic reconstructions and comparative analyses of Kickxellomycotina fungi.</title>
        <authorList>
            <person name="Reynolds N.K."/>
            <person name="Stajich J.E."/>
            <person name="Barry K."/>
            <person name="Grigoriev I.V."/>
            <person name="Crous P."/>
            <person name="Smith M.E."/>
        </authorList>
    </citation>
    <scope>NUCLEOTIDE SEQUENCE</scope>
    <source>
        <strain evidence="3">NBRC 105413</strain>
    </source>
</reference>
<evidence type="ECO:0000313" key="3">
    <source>
        <dbReference type="EMBL" id="KAJ1645769.1"/>
    </source>
</evidence>
<sequence>MHLDCLKPVPIHPTTQCRLLRQLENGNLLRLNMLQETPASLSDLQQNNNANVDNANEQAANDTLGPHVLQAIRRKNMVSKRFYDMYSPNISETALPDRSENSDSDSALGRVLSNSVGTTYSVMTRSNNNKDEWQEVGCILYEVNILGKKGPRKMTVLLHATSQEESRNTNDRRTLAERYKENRYDPGIIVLCNRVPEWCNESEAYVLDFGGRVRMPSVKNFQLVHPDENDYMVLQFGRVGQDSFTLDLKFPMTPLLALGIAVSSMDRKLACS</sequence>
<dbReference type="InterPro" id="IPR025659">
    <property type="entry name" value="Tubby-like_C"/>
</dbReference>